<evidence type="ECO:0000256" key="1">
    <source>
        <dbReference type="SAM" id="MobiDB-lite"/>
    </source>
</evidence>
<name>A0A8J4GII6_9CHLO</name>
<dbReference type="EMBL" id="BNCQ01000027">
    <property type="protein sequence ID" value="GIM08479.1"/>
    <property type="molecule type" value="Genomic_DNA"/>
</dbReference>
<dbReference type="Proteomes" id="UP000722791">
    <property type="component" value="Unassembled WGS sequence"/>
</dbReference>
<reference evidence="2" key="1">
    <citation type="journal article" date="2021" name="Proc. Natl. Acad. Sci. U.S.A.">
        <title>Three genomes in the algal genus Volvox reveal the fate of a haploid sex-determining region after a transition to homothallism.</title>
        <authorList>
            <person name="Yamamoto K."/>
            <person name="Hamaji T."/>
            <person name="Kawai-Toyooka H."/>
            <person name="Matsuzaki R."/>
            <person name="Takahashi F."/>
            <person name="Nishimura Y."/>
            <person name="Kawachi M."/>
            <person name="Noguchi H."/>
            <person name="Minakuchi Y."/>
            <person name="Umen J.G."/>
            <person name="Toyoda A."/>
            <person name="Nozaki H."/>
        </authorList>
    </citation>
    <scope>NUCLEOTIDE SEQUENCE</scope>
    <source>
        <strain evidence="2">NIES-3785</strain>
    </source>
</reference>
<protein>
    <submittedName>
        <fullName evidence="2">Uncharacterized protein</fullName>
    </submittedName>
</protein>
<evidence type="ECO:0000313" key="2">
    <source>
        <dbReference type="EMBL" id="GIM08479.1"/>
    </source>
</evidence>
<gene>
    <name evidence="2" type="ORF">Vretimale_12485</name>
</gene>
<dbReference type="AlphaFoldDB" id="A0A8J4GII6"/>
<feature type="region of interest" description="Disordered" evidence="1">
    <location>
        <begin position="1"/>
        <end position="39"/>
    </location>
</feature>
<accession>A0A8J4GII6</accession>
<evidence type="ECO:0000313" key="3">
    <source>
        <dbReference type="Proteomes" id="UP000722791"/>
    </source>
</evidence>
<organism evidence="2 3">
    <name type="scientific">Volvox reticuliferus</name>
    <dbReference type="NCBI Taxonomy" id="1737510"/>
    <lineage>
        <taxon>Eukaryota</taxon>
        <taxon>Viridiplantae</taxon>
        <taxon>Chlorophyta</taxon>
        <taxon>core chlorophytes</taxon>
        <taxon>Chlorophyceae</taxon>
        <taxon>CS clade</taxon>
        <taxon>Chlamydomonadales</taxon>
        <taxon>Volvocaceae</taxon>
        <taxon>Volvox</taxon>
    </lineage>
</organism>
<feature type="compositionally biased region" description="Basic and acidic residues" evidence="1">
    <location>
        <begin position="1"/>
        <end position="18"/>
    </location>
</feature>
<sequence length="101" mass="11294">MEGRITTDQEPHGGRQDGHVALSSVDQDANGRSDMVHPQWAGADGRATRMLISEPHLAQSLSIFSRTSVRCLLVRHEDLWSIQAGSRVRVRVRTQRSRYGS</sequence>
<comment type="caution">
    <text evidence="2">The sequence shown here is derived from an EMBL/GenBank/DDBJ whole genome shotgun (WGS) entry which is preliminary data.</text>
</comment>
<proteinExistence type="predicted"/>